<evidence type="ECO:0000256" key="2">
    <source>
        <dbReference type="SAM" id="Phobius"/>
    </source>
</evidence>
<keyword evidence="2" id="KW-1133">Transmembrane helix</keyword>
<dbReference type="Proteomes" id="UP000832097">
    <property type="component" value="Chromosome"/>
</dbReference>
<evidence type="ECO:0000256" key="1">
    <source>
        <dbReference type="SAM" id="MobiDB-lite"/>
    </source>
</evidence>
<feature type="domain" description="Putative amidase" evidence="3">
    <location>
        <begin position="87"/>
        <end position="224"/>
    </location>
</feature>
<reference evidence="4 5" key="1">
    <citation type="submission" date="2022-03" db="EMBL/GenBank/DDBJ databases">
        <title>Mucilaginibacter sp. isolated from the gut of Protaetia brevitarsis seulensis larvae.</title>
        <authorList>
            <person name="Won M."/>
            <person name="Kim S.-J."/>
            <person name="Kwon S.-W."/>
        </authorList>
    </citation>
    <scope>NUCLEOTIDE SEQUENCE [LARGE SCALE GENOMIC DNA]</scope>
    <source>
        <strain evidence="4 5">CFWR-12</strain>
    </source>
</reference>
<dbReference type="Pfam" id="PF12671">
    <property type="entry name" value="Amidase_6"/>
    <property type="match status" value="1"/>
</dbReference>
<accession>A0ABY4BXM9</accession>
<feature type="region of interest" description="Disordered" evidence="1">
    <location>
        <begin position="45"/>
        <end position="77"/>
    </location>
</feature>
<dbReference type="EMBL" id="CP094528">
    <property type="protein sequence ID" value="UOE43977.1"/>
    <property type="molecule type" value="Genomic_DNA"/>
</dbReference>
<organism evidence="4 5">
    <name type="scientific">Agromyces larvae</name>
    <dbReference type="NCBI Taxonomy" id="2929802"/>
    <lineage>
        <taxon>Bacteria</taxon>
        <taxon>Bacillati</taxon>
        <taxon>Actinomycetota</taxon>
        <taxon>Actinomycetes</taxon>
        <taxon>Micrococcales</taxon>
        <taxon>Microbacteriaceae</taxon>
        <taxon>Agromyces</taxon>
    </lineage>
</organism>
<feature type="transmembrane region" description="Helical" evidence="2">
    <location>
        <begin position="21"/>
        <end position="45"/>
    </location>
</feature>
<dbReference type="InterPro" id="IPR038765">
    <property type="entry name" value="Papain-like_cys_pep_sf"/>
</dbReference>
<evidence type="ECO:0000259" key="3">
    <source>
        <dbReference type="Pfam" id="PF12671"/>
    </source>
</evidence>
<proteinExistence type="predicted"/>
<sequence length="243" mass="25832">MSQHRRSPESTSAPASRRPRALMIAASALAVAGLAVGAVALGSAMGGTDAPRAARDSVTGGADDADTTSEGATEAAGGEVLPAAVAAQLAYVEAHWRDTENDEFGYLDESDCVNFASQSLLARGWQVDDEWWHTADGDPYASSDAWISSTAFRDYLDAHPERATALTDDQRDQVKVGDIVQFDWDDSGDRDHTGIVTGVTTLADGTISIEYAGHTDATFDRTVDEAIHEIHPGGVAYYWSIPE</sequence>
<dbReference type="RefSeq" id="WP_243555476.1">
    <property type="nucleotide sequence ID" value="NZ_CP094528.1"/>
</dbReference>
<name>A0ABY4BXM9_9MICO</name>
<gene>
    <name evidence="4" type="ORF">MTO99_17735</name>
</gene>
<keyword evidence="2" id="KW-0812">Transmembrane</keyword>
<dbReference type="PANTHER" id="PTHR40032:SF1">
    <property type="entry name" value="EXPORTED PROTEIN"/>
    <property type="match status" value="1"/>
</dbReference>
<evidence type="ECO:0000313" key="5">
    <source>
        <dbReference type="Proteomes" id="UP000832097"/>
    </source>
</evidence>
<evidence type="ECO:0000313" key="4">
    <source>
        <dbReference type="EMBL" id="UOE43977.1"/>
    </source>
</evidence>
<dbReference type="PANTHER" id="PTHR40032">
    <property type="entry name" value="EXPORTED PROTEIN-RELATED"/>
    <property type="match status" value="1"/>
</dbReference>
<keyword evidence="5" id="KW-1185">Reference proteome</keyword>
<dbReference type="SUPFAM" id="SSF54001">
    <property type="entry name" value="Cysteine proteinases"/>
    <property type="match status" value="1"/>
</dbReference>
<dbReference type="InterPro" id="IPR024301">
    <property type="entry name" value="Amidase_6"/>
</dbReference>
<protein>
    <submittedName>
        <fullName evidence="4">Amidase domain-containing protein</fullName>
    </submittedName>
</protein>
<keyword evidence="2" id="KW-0472">Membrane</keyword>